<dbReference type="PROSITE" id="PS50853">
    <property type="entry name" value="FN3"/>
    <property type="match status" value="9"/>
</dbReference>
<feature type="domain" description="Fibronectin type-III" evidence="3">
    <location>
        <begin position="870"/>
        <end position="961"/>
    </location>
</feature>
<feature type="compositionally biased region" description="Low complexity" evidence="1">
    <location>
        <begin position="98"/>
        <end position="112"/>
    </location>
</feature>
<evidence type="ECO:0000256" key="1">
    <source>
        <dbReference type="SAM" id="MobiDB-lite"/>
    </source>
</evidence>
<dbReference type="FunFam" id="2.60.40.10:FF:000373">
    <property type="entry name" value="fibronectin type-III domain-containing protein 3A isoform X1"/>
    <property type="match status" value="1"/>
</dbReference>
<proteinExistence type="predicted"/>
<feature type="region of interest" description="Disordered" evidence="1">
    <location>
        <begin position="457"/>
        <end position="516"/>
    </location>
</feature>
<feature type="compositionally biased region" description="Low complexity" evidence="1">
    <location>
        <begin position="169"/>
        <end position="180"/>
    </location>
</feature>
<feature type="compositionally biased region" description="Low complexity" evidence="1">
    <location>
        <begin position="251"/>
        <end position="270"/>
    </location>
</feature>
<dbReference type="CDD" id="cd00063">
    <property type="entry name" value="FN3"/>
    <property type="match status" value="9"/>
</dbReference>
<reference evidence="4 5" key="1">
    <citation type="journal article" date="2017" name="Nat. Ecol. Evol.">
        <title>Scallop genome provides insights into evolution of bilaterian karyotype and development.</title>
        <authorList>
            <person name="Wang S."/>
            <person name="Zhang J."/>
            <person name="Jiao W."/>
            <person name="Li J."/>
            <person name="Xun X."/>
            <person name="Sun Y."/>
            <person name="Guo X."/>
            <person name="Huan P."/>
            <person name="Dong B."/>
            <person name="Zhang L."/>
            <person name="Hu X."/>
            <person name="Sun X."/>
            <person name="Wang J."/>
            <person name="Zhao C."/>
            <person name="Wang Y."/>
            <person name="Wang D."/>
            <person name="Huang X."/>
            <person name="Wang R."/>
            <person name="Lv J."/>
            <person name="Li Y."/>
            <person name="Zhang Z."/>
            <person name="Liu B."/>
            <person name="Lu W."/>
            <person name="Hui Y."/>
            <person name="Liang J."/>
            <person name="Zhou Z."/>
            <person name="Hou R."/>
            <person name="Li X."/>
            <person name="Liu Y."/>
            <person name="Li H."/>
            <person name="Ning X."/>
            <person name="Lin Y."/>
            <person name="Zhao L."/>
            <person name="Xing Q."/>
            <person name="Dou J."/>
            <person name="Li Y."/>
            <person name="Mao J."/>
            <person name="Guo H."/>
            <person name="Dou H."/>
            <person name="Li T."/>
            <person name="Mu C."/>
            <person name="Jiang W."/>
            <person name="Fu Q."/>
            <person name="Fu X."/>
            <person name="Miao Y."/>
            <person name="Liu J."/>
            <person name="Yu Q."/>
            <person name="Li R."/>
            <person name="Liao H."/>
            <person name="Li X."/>
            <person name="Kong Y."/>
            <person name="Jiang Z."/>
            <person name="Chourrout D."/>
            <person name="Li R."/>
            <person name="Bao Z."/>
        </authorList>
    </citation>
    <scope>NUCLEOTIDE SEQUENCE [LARGE SCALE GENOMIC DNA]</scope>
    <source>
        <strain evidence="4 5">PY_sf001</strain>
    </source>
</reference>
<dbReference type="EMBL" id="NEDP02005419">
    <property type="protein sequence ID" value="OWF41154.1"/>
    <property type="molecule type" value="Genomic_DNA"/>
</dbReference>
<dbReference type="PANTHER" id="PTHR24099:SF11">
    <property type="entry name" value="FIBRONECTIN TYPE III DOMAIN-CONTAINING 3BA-RELATED"/>
    <property type="match status" value="1"/>
</dbReference>
<dbReference type="InterPro" id="IPR003961">
    <property type="entry name" value="FN3_dom"/>
</dbReference>
<dbReference type="SUPFAM" id="SSF49265">
    <property type="entry name" value="Fibronectin type III"/>
    <property type="match status" value="6"/>
</dbReference>
<dbReference type="SMART" id="SM00060">
    <property type="entry name" value="FN3"/>
    <property type="match status" value="9"/>
</dbReference>
<evidence type="ECO:0000256" key="2">
    <source>
        <dbReference type="SAM" id="Phobius"/>
    </source>
</evidence>
<feature type="domain" description="Fibronectin type-III" evidence="3">
    <location>
        <begin position="778"/>
        <end position="866"/>
    </location>
</feature>
<name>A0A210PXG0_MIZYE</name>
<sequence>MEKEKMSEASESDANQNCNPGMAPTTCETLKENGQLTPSEIKNGIHDDHGEPDAASAASGAAEAAVGGRAQTPSSPQQSCDSHLTQGNIVHNSPLPPSTVNTTAANHNSTNNLSDSGTLSNSGHNGDVDMTTILNDTCTNLVKDDGHTSGSEMTTILNDNQSGTNLVNSSGKSGGTTLKSDNGDNIDPTLVNDCGQSSGTPSMEASESTSKATDSGYNSVNDNGGTVLVNDSDHSNEGIITSLSESGLVQSGSTSLDNDSNNNTDQDQGDVTSTVLGEGLGGTNNTNDPVTHDNVPGLISGSTASINTNGHAPSSHEGSSPNGQTTQLSPCEPSLHNQNASAVPGTSPPSHQHVVHVHVNSGETFSMRVGVLGDQFQHIQGPATVRMVSNTGPPLPMPMQVPQGHMVQQIVDEHGILTHVILSPQPPGMPVQPMTVGCYGGPNNNAPQYYQGYTPHYPTHPYHHHPGASSHVPAGAPTHPHGTPPPPSCSSLPSGPVHNPGPNPPSSMENRTNRQREKVRKKYYQRLEEGFYNQRPPPRRSLNKNKVNGEIQPGSITNTPPVDTGQDLEEERKVIQHQLSNMPEPGVTEVEPRSALIHLAPPEYDQNEFVIEAAEFQYELLLSDKGKDGKYKSVYSGDATEITLKDLKPATEYHLKVCTSLEDVKGSPTEPVRFLTGICEPDPPQMPKLHARTKTSITLKWNATCENGARISTYTLECDKGQGDGFTEVYNGLQRQHRVSKLQATTKYTFRIAAINSVGKSQFSDPASYCTSGSVPSQPDPPMLSEASISALTISWIKRTNEDNFLLQIEDETTGHGFITEYNGPNLSHKVKTLRRNTDYKFRMAAVNDEGQSKWSDVSCFRTLPDRPSPPPKPQIKGKIHAHSFKVVWDPPKDNGGSDITKYIVELDDGRGYETLYEGSDREHICDHLIPGHIYMVRVACCSKGGRSDFSDFCIATTHAVSPGQCHAPKLQGKPKATSLHLRWGYPEYDGGANVMEFAAQMINPDNTSREVFKGRDLDCIVAGLSPGRPYLFQVRAFNMVGGGPWSEPLEVVSGAGVPDPPKTPLVNCRSPHSAMVLWDSPVNNGATITDYRLEWQHKSDLDFTQLYFGSNMNYEVKGLTPATLYSFRVQAINSAGSGPFSAVATCVTPPSSPSPVVYIRHTANANTISLSWKEPNCNGSDISSYNIDIGEKQLITTSAVTEYTLEELAPESVYKVRIQAVNGIGVGAFSSPVRISTKPLPPNPARLECVIFAPNSLKLKWGDGRNPDMVTYTLEMEREDGNFQSVYSGPAHAYKVNKLTEMSSYDFRIFASNVAGNGPYSEIFTFNTTKAPPPALKAPKVQDVQLTSCMVDWTSVRPMGSDGIVYILQLQCRDHEYKQMYKGPATLYSLHTLSPKTEYTIRVCAVRQCVDKSDDVIGPFSPSVTFSTQSLEPATSLEPKHLETKIVEPKQLSDQQWAMIILLGFVVFACLVAFVAQQIILYTSSHSGRHDDL</sequence>
<feature type="domain" description="Fibronectin type-III" evidence="3">
    <location>
        <begin position="962"/>
        <end position="1057"/>
    </location>
</feature>
<gene>
    <name evidence="4" type="ORF">KP79_PYT20622</name>
</gene>
<evidence type="ECO:0000259" key="3">
    <source>
        <dbReference type="PROSITE" id="PS50853"/>
    </source>
</evidence>
<comment type="caution">
    <text evidence="4">The sequence shown here is derived from an EMBL/GenBank/DDBJ whole genome shotgun (WGS) entry which is preliminary data.</text>
</comment>
<feature type="compositionally biased region" description="Polar residues" evidence="1">
    <location>
        <begin position="300"/>
        <end position="341"/>
    </location>
</feature>
<evidence type="ECO:0000313" key="5">
    <source>
        <dbReference type="Proteomes" id="UP000242188"/>
    </source>
</evidence>
<feature type="region of interest" description="Disordered" evidence="1">
    <location>
        <begin position="528"/>
        <end position="564"/>
    </location>
</feature>
<keyword evidence="2" id="KW-0812">Transmembrane</keyword>
<dbReference type="Proteomes" id="UP000242188">
    <property type="component" value="Unassembled WGS sequence"/>
</dbReference>
<feature type="domain" description="Fibronectin type-III" evidence="3">
    <location>
        <begin position="1242"/>
        <end position="1332"/>
    </location>
</feature>
<organism evidence="4 5">
    <name type="scientific">Mizuhopecten yessoensis</name>
    <name type="common">Japanese scallop</name>
    <name type="synonym">Patinopecten yessoensis</name>
    <dbReference type="NCBI Taxonomy" id="6573"/>
    <lineage>
        <taxon>Eukaryota</taxon>
        <taxon>Metazoa</taxon>
        <taxon>Spiralia</taxon>
        <taxon>Lophotrochozoa</taxon>
        <taxon>Mollusca</taxon>
        <taxon>Bivalvia</taxon>
        <taxon>Autobranchia</taxon>
        <taxon>Pteriomorphia</taxon>
        <taxon>Pectinida</taxon>
        <taxon>Pectinoidea</taxon>
        <taxon>Pectinidae</taxon>
        <taxon>Mizuhopecten</taxon>
    </lineage>
</organism>
<feature type="region of interest" description="Disordered" evidence="1">
    <location>
        <begin position="1"/>
        <end position="124"/>
    </location>
</feature>
<dbReference type="PRINTS" id="PR00014">
    <property type="entry name" value="FNTYPEIII"/>
</dbReference>
<feature type="transmembrane region" description="Helical" evidence="2">
    <location>
        <begin position="1458"/>
        <end position="1477"/>
    </location>
</feature>
<dbReference type="InterPro" id="IPR036116">
    <property type="entry name" value="FN3_sf"/>
</dbReference>
<dbReference type="OrthoDB" id="443915at2759"/>
<keyword evidence="2" id="KW-0472">Membrane</keyword>
<dbReference type="STRING" id="6573.A0A210PXG0"/>
<feature type="compositionally biased region" description="Polar residues" evidence="1">
    <location>
        <begin position="113"/>
        <end position="124"/>
    </location>
</feature>
<feature type="region of interest" description="Disordered" evidence="1">
    <location>
        <begin position="145"/>
        <end position="233"/>
    </location>
</feature>
<evidence type="ECO:0000313" key="4">
    <source>
        <dbReference type="EMBL" id="OWF41154.1"/>
    </source>
</evidence>
<accession>A0A210PXG0</accession>
<feature type="compositionally biased region" description="Low complexity" evidence="1">
    <location>
        <begin position="54"/>
        <end position="70"/>
    </location>
</feature>
<keyword evidence="2" id="KW-1133">Transmembrane helix</keyword>
<feature type="domain" description="Fibronectin type-III" evidence="3">
    <location>
        <begin position="1061"/>
        <end position="1152"/>
    </location>
</feature>
<feature type="domain" description="Fibronectin type-III" evidence="3">
    <location>
        <begin position="1333"/>
        <end position="1432"/>
    </location>
</feature>
<dbReference type="InterPro" id="IPR013783">
    <property type="entry name" value="Ig-like_fold"/>
</dbReference>
<dbReference type="InterPro" id="IPR050617">
    <property type="entry name" value="E3_ligase_FN3/SPRY"/>
</dbReference>
<dbReference type="Pfam" id="PF00041">
    <property type="entry name" value="fn3"/>
    <property type="match status" value="7"/>
</dbReference>
<protein>
    <submittedName>
        <fullName evidence="4">Fibronectin type-III domain-containing protein 3a</fullName>
    </submittedName>
</protein>
<dbReference type="Gene3D" id="2.60.40.10">
    <property type="entry name" value="Immunoglobulins"/>
    <property type="match status" value="9"/>
</dbReference>
<feature type="domain" description="Fibronectin type-III" evidence="3">
    <location>
        <begin position="582"/>
        <end position="682"/>
    </location>
</feature>
<dbReference type="PANTHER" id="PTHR24099">
    <property type="entry name" value="E3 UBIQUITIN-PROTEIN LIGASE TRIM36-RELATED"/>
    <property type="match status" value="1"/>
</dbReference>
<feature type="compositionally biased region" description="Polar residues" evidence="1">
    <location>
        <begin position="26"/>
        <end position="40"/>
    </location>
</feature>
<feature type="compositionally biased region" description="Polar residues" evidence="1">
    <location>
        <begin position="71"/>
        <end position="91"/>
    </location>
</feature>
<feature type="domain" description="Fibronectin type-III" evidence="3">
    <location>
        <begin position="683"/>
        <end position="774"/>
    </location>
</feature>
<feature type="compositionally biased region" description="Polar residues" evidence="1">
    <location>
        <begin position="194"/>
        <end position="224"/>
    </location>
</feature>
<keyword evidence="5" id="KW-1185">Reference proteome</keyword>
<feature type="compositionally biased region" description="Polar residues" evidence="1">
    <location>
        <begin position="148"/>
        <end position="168"/>
    </location>
</feature>
<feature type="region of interest" description="Disordered" evidence="1">
    <location>
        <begin position="245"/>
        <end position="353"/>
    </location>
</feature>
<feature type="domain" description="Fibronectin type-III" evidence="3">
    <location>
        <begin position="1153"/>
        <end position="1241"/>
    </location>
</feature>
<feature type="compositionally biased region" description="Basic and acidic residues" evidence="1">
    <location>
        <begin position="43"/>
        <end position="52"/>
    </location>
</feature>